<keyword evidence="3" id="KW-0547">Nucleotide-binding</keyword>
<dbReference type="EC" id="3.6.3.-" evidence="7"/>
<evidence type="ECO:0000256" key="2">
    <source>
        <dbReference type="ARBA" id="ARBA00022448"/>
    </source>
</evidence>
<name>A0A518FHR0_9PLAN</name>
<dbReference type="InterPro" id="IPR003439">
    <property type="entry name" value="ABC_transporter-like_ATP-bd"/>
</dbReference>
<dbReference type="CDD" id="cd03235">
    <property type="entry name" value="ABC_Metallic_Cations"/>
    <property type="match status" value="1"/>
</dbReference>
<dbReference type="SUPFAM" id="SSF52540">
    <property type="entry name" value="P-loop containing nucleoside triphosphate hydrolases"/>
    <property type="match status" value="1"/>
</dbReference>
<evidence type="ECO:0000256" key="5">
    <source>
        <dbReference type="SAM" id="MobiDB-lite"/>
    </source>
</evidence>
<evidence type="ECO:0000313" key="8">
    <source>
        <dbReference type="Proteomes" id="UP000320839"/>
    </source>
</evidence>
<dbReference type="FunFam" id="3.40.50.300:FF:000134">
    <property type="entry name" value="Iron-enterobactin ABC transporter ATP-binding protein"/>
    <property type="match status" value="1"/>
</dbReference>
<dbReference type="Gene3D" id="3.40.50.300">
    <property type="entry name" value="P-loop containing nucleotide triphosphate hydrolases"/>
    <property type="match status" value="1"/>
</dbReference>
<evidence type="ECO:0000313" key="7">
    <source>
        <dbReference type="EMBL" id="QDV15897.1"/>
    </source>
</evidence>
<dbReference type="PROSITE" id="PS50893">
    <property type="entry name" value="ABC_TRANSPORTER_2"/>
    <property type="match status" value="1"/>
</dbReference>
<protein>
    <submittedName>
        <fullName evidence="7">High-affinity zinc uptake system ATP-binding protein ZnuC</fullName>
        <ecNumber evidence="7">3.6.3.-</ecNumber>
    </submittedName>
</protein>
<dbReference type="GO" id="GO:0005524">
    <property type="term" value="F:ATP binding"/>
    <property type="evidence" value="ECO:0007669"/>
    <property type="project" value="UniProtKB-KW"/>
</dbReference>
<feature type="compositionally biased region" description="Polar residues" evidence="5">
    <location>
        <begin position="14"/>
        <end position="33"/>
    </location>
</feature>
<keyword evidence="7" id="KW-0378">Hydrolase</keyword>
<dbReference type="GO" id="GO:0016887">
    <property type="term" value="F:ATP hydrolysis activity"/>
    <property type="evidence" value="ECO:0007669"/>
    <property type="project" value="InterPro"/>
</dbReference>
<dbReference type="Pfam" id="PF00005">
    <property type="entry name" value="ABC_tran"/>
    <property type="match status" value="1"/>
</dbReference>
<evidence type="ECO:0000256" key="1">
    <source>
        <dbReference type="ARBA" id="ARBA00005417"/>
    </source>
</evidence>
<organism evidence="7 8">
    <name type="scientific">Gimesia panareensis</name>
    <dbReference type="NCBI Taxonomy" id="2527978"/>
    <lineage>
        <taxon>Bacteria</taxon>
        <taxon>Pseudomonadati</taxon>
        <taxon>Planctomycetota</taxon>
        <taxon>Planctomycetia</taxon>
        <taxon>Planctomycetales</taxon>
        <taxon>Planctomycetaceae</taxon>
        <taxon>Gimesia</taxon>
    </lineage>
</organism>
<keyword evidence="4 7" id="KW-0067">ATP-binding</keyword>
<evidence type="ECO:0000256" key="3">
    <source>
        <dbReference type="ARBA" id="ARBA00022741"/>
    </source>
</evidence>
<dbReference type="Proteomes" id="UP000320839">
    <property type="component" value="Chromosome"/>
</dbReference>
<dbReference type="EMBL" id="CP036317">
    <property type="protein sequence ID" value="QDV15897.1"/>
    <property type="molecule type" value="Genomic_DNA"/>
</dbReference>
<gene>
    <name evidence="7" type="primary">znuC</name>
    <name evidence="7" type="ORF">Pan153_05160</name>
</gene>
<reference evidence="7 8" key="1">
    <citation type="submission" date="2019-02" db="EMBL/GenBank/DDBJ databases">
        <title>Deep-cultivation of Planctomycetes and their phenomic and genomic characterization uncovers novel biology.</title>
        <authorList>
            <person name="Wiegand S."/>
            <person name="Jogler M."/>
            <person name="Boedeker C."/>
            <person name="Pinto D."/>
            <person name="Vollmers J."/>
            <person name="Rivas-Marin E."/>
            <person name="Kohn T."/>
            <person name="Peeters S.H."/>
            <person name="Heuer A."/>
            <person name="Rast P."/>
            <person name="Oberbeckmann S."/>
            <person name="Bunk B."/>
            <person name="Jeske O."/>
            <person name="Meyerdierks A."/>
            <person name="Storesund J.E."/>
            <person name="Kallscheuer N."/>
            <person name="Luecker S."/>
            <person name="Lage O.M."/>
            <person name="Pohl T."/>
            <person name="Merkel B.J."/>
            <person name="Hornburger P."/>
            <person name="Mueller R.-W."/>
            <person name="Bruemmer F."/>
            <person name="Labrenz M."/>
            <person name="Spormann A.M."/>
            <person name="Op den Camp H."/>
            <person name="Overmann J."/>
            <person name="Amann R."/>
            <person name="Jetten M.S.M."/>
            <person name="Mascher T."/>
            <person name="Medema M.H."/>
            <person name="Devos D.P."/>
            <person name="Kaster A.-K."/>
            <person name="Ovreas L."/>
            <person name="Rohde M."/>
            <person name="Galperin M.Y."/>
            <person name="Jogler C."/>
        </authorList>
    </citation>
    <scope>NUCLEOTIDE SEQUENCE [LARGE SCALE GENOMIC DNA]</scope>
    <source>
        <strain evidence="7 8">Pan153</strain>
    </source>
</reference>
<evidence type="ECO:0000256" key="4">
    <source>
        <dbReference type="ARBA" id="ARBA00022840"/>
    </source>
</evidence>
<comment type="similarity">
    <text evidence="1">Belongs to the ABC transporter superfamily.</text>
</comment>
<dbReference type="SMART" id="SM00382">
    <property type="entry name" value="AAA"/>
    <property type="match status" value="1"/>
</dbReference>
<dbReference type="InterPro" id="IPR003593">
    <property type="entry name" value="AAA+_ATPase"/>
</dbReference>
<keyword evidence="2" id="KW-0813">Transport</keyword>
<dbReference type="InterPro" id="IPR050153">
    <property type="entry name" value="Metal_Ion_Import_ABC"/>
</dbReference>
<accession>A0A518FHR0</accession>
<dbReference type="InterPro" id="IPR027417">
    <property type="entry name" value="P-loop_NTPase"/>
</dbReference>
<dbReference type="PANTHER" id="PTHR42734:SF5">
    <property type="entry name" value="IRON TRANSPORT SYSTEM ATP-BINDING PROTEIN HI_0361-RELATED"/>
    <property type="match status" value="1"/>
</dbReference>
<sequence length="289" mass="32418" precursor="true">MHNNSLPTTRADMNPTTPMNTSESQNPLPQSGLSPAEIPLSVYDLTVAYHRKPVIWDVSFDIPPGKLVGIVGPNGAGKSTLIKTIMELIPKASGRVNIFGKPYQKNRHRVGYVPQRESVDWDFPVDALDVVTMGLYREIGWCLPVRKKHRERALSALERVGIADYARRQISQLSGGQQQRTFLARALVQDADLYLMDEPFAAVDAATEKAIVKILQEMKQAGKTALVIHHDLQTVPEYFDYVILLNMRVIDHGPTADVFTPENLQKTYGGRLTLLEEATETMRRREQSL</sequence>
<dbReference type="PANTHER" id="PTHR42734">
    <property type="entry name" value="METAL TRANSPORT SYSTEM ATP-BINDING PROTEIN TM_0124-RELATED"/>
    <property type="match status" value="1"/>
</dbReference>
<feature type="region of interest" description="Disordered" evidence="5">
    <location>
        <begin position="1"/>
        <end position="33"/>
    </location>
</feature>
<proteinExistence type="inferred from homology"/>
<evidence type="ECO:0000259" key="6">
    <source>
        <dbReference type="PROSITE" id="PS50893"/>
    </source>
</evidence>
<dbReference type="AlphaFoldDB" id="A0A518FHR0"/>
<feature type="domain" description="ABC transporter" evidence="6">
    <location>
        <begin position="40"/>
        <end position="272"/>
    </location>
</feature>